<dbReference type="InterPro" id="IPR002401">
    <property type="entry name" value="Cyt_P450_E_grp-I"/>
</dbReference>
<dbReference type="SUPFAM" id="SSF48264">
    <property type="entry name" value="Cytochrome P450"/>
    <property type="match status" value="1"/>
</dbReference>
<sequence>MFQYQFLYTVPEFTDYWLSKYGKTVRVYILGETILTSDHHLIRDILIGPNSKNFTSRMGNNEGLQNIGMFNKGIIWNNDKKKWKTGRMAFDSNFTSEFLKKTEYISQEKILNEILKLNKSDKIKCVKNGHLNYQIDLMNFFRKITLSIVLEVCFGVSISDDDKDLIIKSIVDYFKAWEFFLLKSNLTSSIFFPNLHQIHNKAVANLNKNISNFIDKYLKDFEATPFLSSLKQSNFSDEEIQQNILEMILAGTDTSSVSLYYTILLLTENKSQYELLVESLHNDPNSRFIDFVLKEALRILPVGPVIIRQAVDDCKLDGDIKIKKGTNIIMHLARMNRDEEIFKNPLNFEPERFNSMENEKEKFFPMG</sequence>
<gene>
    <name evidence="2" type="ORF">OXX778_LOCUS6145</name>
</gene>
<name>A0A813SF38_9BILA</name>
<dbReference type="PANTHER" id="PTHR24301">
    <property type="entry name" value="THROMBOXANE-A SYNTHASE"/>
    <property type="match status" value="1"/>
</dbReference>
<dbReference type="Proteomes" id="UP000663879">
    <property type="component" value="Unassembled WGS sequence"/>
</dbReference>
<dbReference type="GO" id="GO:0004497">
    <property type="term" value="F:monooxygenase activity"/>
    <property type="evidence" value="ECO:0007669"/>
    <property type="project" value="InterPro"/>
</dbReference>
<dbReference type="Gene3D" id="1.10.630.10">
    <property type="entry name" value="Cytochrome P450"/>
    <property type="match status" value="1"/>
</dbReference>
<dbReference type="PRINTS" id="PR00463">
    <property type="entry name" value="EP450I"/>
</dbReference>
<accession>A0A813SF38</accession>
<dbReference type="Pfam" id="PF00067">
    <property type="entry name" value="p450"/>
    <property type="match status" value="1"/>
</dbReference>
<evidence type="ECO:0000313" key="2">
    <source>
        <dbReference type="EMBL" id="CAF0794570.1"/>
    </source>
</evidence>
<dbReference type="PANTHER" id="PTHR24301:SF2">
    <property type="entry name" value="THROMBOXANE-A SYNTHASE"/>
    <property type="match status" value="1"/>
</dbReference>
<reference evidence="2" key="1">
    <citation type="submission" date="2021-02" db="EMBL/GenBank/DDBJ databases">
        <authorList>
            <person name="Nowell W R."/>
        </authorList>
    </citation>
    <scope>NUCLEOTIDE SEQUENCE</scope>
    <source>
        <strain evidence="2">Ploen Becks lab</strain>
    </source>
</reference>
<evidence type="ECO:0008006" key="4">
    <source>
        <dbReference type="Google" id="ProtNLM"/>
    </source>
</evidence>
<dbReference type="InterPro" id="IPR036396">
    <property type="entry name" value="Cyt_P450_sf"/>
</dbReference>
<dbReference type="EMBL" id="CAJNOC010000710">
    <property type="protein sequence ID" value="CAF0794570.1"/>
    <property type="molecule type" value="Genomic_DNA"/>
</dbReference>
<proteinExistence type="inferred from homology"/>
<feature type="non-terminal residue" evidence="2">
    <location>
        <position position="367"/>
    </location>
</feature>
<dbReference type="InterPro" id="IPR001128">
    <property type="entry name" value="Cyt_P450"/>
</dbReference>
<dbReference type="GO" id="GO:0005506">
    <property type="term" value="F:iron ion binding"/>
    <property type="evidence" value="ECO:0007669"/>
    <property type="project" value="InterPro"/>
</dbReference>
<comment type="similarity">
    <text evidence="1">Belongs to the cytochrome P450 family.</text>
</comment>
<comment type="caution">
    <text evidence="2">The sequence shown here is derived from an EMBL/GenBank/DDBJ whole genome shotgun (WGS) entry which is preliminary data.</text>
</comment>
<evidence type="ECO:0000256" key="1">
    <source>
        <dbReference type="ARBA" id="ARBA00010617"/>
    </source>
</evidence>
<dbReference type="AlphaFoldDB" id="A0A813SF38"/>
<protein>
    <recommendedName>
        <fullName evidence="4">Cytochrome p450</fullName>
    </recommendedName>
</protein>
<evidence type="ECO:0000313" key="3">
    <source>
        <dbReference type="Proteomes" id="UP000663879"/>
    </source>
</evidence>
<keyword evidence="3" id="KW-1185">Reference proteome</keyword>
<dbReference type="GO" id="GO:0016705">
    <property type="term" value="F:oxidoreductase activity, acting on paired donors, with incorporation or reduction of molecular oxygen"/>
    <property type="evidence" value="ECO:0007669"/>
    <property type="project" value="InterPro"/>
</dbReference>
<dbReference type="GO" id="GO:0020037">
    <property type="term" value="F:heme binding"/>
    <property type="evidence" value="ECO:0007669"/>
    <property type="project" value="InterPro"/>
</dbReference>
<dbReference type="OrthoDB" id="1470350at2759"/>
<organism evidence="2 3">
    <name type="scientific">Brachionus calyciflorus</name>
    <dbReference type="NCBI Taxonomy" id="104777"/>
    <lineage>
        <taxon>Eukaryota</taxon>
        <taxon>Metazoa</taxon>
        <taxon>Spiralia</taxon>
        <taxon>Gnathifera</taxon>
        <taxon>Rotifera</taxon>
        <taxon>Eurotatoria</taxon>
        <taxon>Monogononta</taxon>
        <taxon>Pseudotrocha</taxon>
        <taxon>Ploima</taxon>
        <taxon>Brachionidae</taxon>
        <taxon>Brachionus</taxon>
    </lineage>
</organism>